<dbReference type="InterPro" id="IPR010445">
    <property type="entry name" value="LapA_dom"/>
</dbReference>
<keyword evidence="2 5" id="KW-0812">Transmembrane</keyword>
<evidence type="ECO:0000256" key="4">
    <source>
        <dbReference type="ARBA" id="ARBA00023136"/>
    </source>
</evidence>
<gene>
    <name evidence="7" type="ORF">PO878_00315</name>
</gene>
<feature type="transmembrane region" description="Helical" evidence="5">
    <location>
        <begin position="53"/>
        <end position="73"/>
    </location>
</feature>
<keyword evidence="3 5" id="KW-1133">Transmembrane helix</keyword>
<dbReference type="Pfam" id="PF06305">
    <property type="entry name" value="LapA_dom"/>
    <property type="match status" value="1"/>
</dbReference>
<accession>A0AAF0BVW0</accession>
<feature type="transmembrane region" description="Helical" evidence="5">
    <location>
        <begin position="21"/>
        <end position="38"/>
    </location>
</feature>
<evidence type="ECO:0000256" key="3">
    <source>
        <dbReference type="ARBA" id="ARBA00022989"/>
    </source>
</evidence>
<organism evidence="7 8">
    <name type="scientific">Iamia majanohamensis</name>
    <dbReference type="NCBI Taxonomy" id="467976"/>
    <lineage>
        <taxon>Bacteria</taxon>
        <taxon>Bacillati</taxon>
        <taxon>Actinomycetota</taxon>
        <taxon>Acidimicrobiia</taxon>
        <taxon>Acidimicrobiales</taxon>
        <taxon>Iamiaceae</taxon>
        <taxon>Iamia</taxon>
    </lineage>
</organism>
<feature type="domain" description="Lipopolysaccharide assembly protein A" evidence="6">
    <location>
        <begin position="38"/>
        <end position="73"/>
    </location>
</feature>
<keyword evidence="1" id="KW-1003">Cell membrane</keyword>
<proteinExistence type="predicted"/>
<evidence type="ECO:0000256" key="2">
    <source>
        <dbReference type="ARBA" id="ARBA00022692"/>
    </source>
</evidence>
<evidence type="ECO:0000313" key="8">
    <source>
        <dbReference type="Proteomes" id="UP001216390"/>
    </source>
</evidence>
<keyword evidence="8" id="KW-1185">Reference proteome</keyword>
<name>A0AAF0BVW0_9ACTN</name>
<dbReference type="KEGG" id="ima:PO878_00315"/>
<reference evidence="7" key="1">
    <citation type="submission" date="2023-01" db="EMBL/GenBank/DDBJ databases">
        <title>The diversity of Class Acidimicrobiia in South China Sea sediment environments and the proposal of Iamia marina sp. nov., a novel species of the genus Iamia.</title>
        <authorList>
            <person name="He Y."/>
            <person name="Tian X."/>
        </authorList>
    </citation>
    <scope>NUCLEOTIDE SEQUENCE</scope>
    <source>
        <strain evidence="7">DSM 19957</strain>
    </source>
</reference>
<evidence type="ECO:0000256" key="1">
    <source>
        <dbReference type="ARBA" id="ARBA00022475"/>
    </source>
</evidence>
<evidence type="ECO:0000313" key="7">
    <source>
        <dbReference type="EMBL" id="WCO67165.1"/>
    </source>
</evidence>
<evidence type="ECO:0000256" key="5">
    <source>
        <dbReference type="SAM" id="Phobius"/>
    </source>
</evidence>
<dbReference type="EMBL" id="CP116942">
    <property type="protein sequence ID" value="WCO67165.1"/>
    <property type="molecule type" value="Genomic_DNA"/>
</dbReference>
<sequence length="78" mass="8056">MADDQHEVSSSTATIGQAVKLVIAVVILLALVALAVANSDEVPVDWLLGDTDLPLIVVILGSAVAGALIAALLRRRRS</sequence>
<protein>
    <submittedName>
        <fullName evidence="7">LapA family protein</fullName>
    </submittedName>
</protein>
<evidence type="ECO:0000259" key="6">
    <source>
        <dbReference type="Pfam" id="PF06305"/>
    </source>
</evidence>
<dbReference type="GO" id="GO:0005886">
    <property type="term" value="C:plasma membrane"/>
    <property type="evidence" value="ECO:0007669"/>
    <property type="project" value="InterPro"/>
</dbReference>
<dbReference type="AlphaFoldDB" id="A0AAF0BVW0"/>
<dbReference type="RefSeq" id="WP_272736687.1">
    <property type="nucleotide sequence ID" value="NZ_CP116942.1"/>
</dbReference>
<dbReference type="Proteomes" id="UP001216390">
    <property type="component" value="Chromosome"/>
</dbReference>
<keyword evidence="4 5" id="KW-0472">Membrane</keyword>